<dbReference type="EMBL" id="CP039347">
    <property type="protein sequence ID" value="QCD85754.1"/>
    <property type="molecule type" value="Genomic_DNA"/>
</dbReference>
<evidence type="ECO:0000313" key="1">
    <source>
        <dbReference type="EMBL" id="QCD85754.1"/>
    </source>
</evidence>
<evidence type="ECO:0000313" key="2">
    <source>
        <dbReference type="Proteomes" id="UP000501690"/>
    </source>
</evidence>
<keyword evidence="2" id="KW-1185">Reference proteome</keyword>
<sequence length="67" mass="7680">MGFLCRRRLAARGFRQAMMKKYVISGLASAWRWKRFRQAVVAEIVIYGALGAWRYVSPTRRSGSRGA</sequence>
<organism evidence="1 2">
    <name type="scientific">Vigna unguiculata</name>
    <name type="common">Cowpea</name>
    <dbReference type="NCBI Taxonomy" id="3917"/>
    <lineage>
        <taxon>Eukaryota</taxon>
        <taxon>Viridiplantae</taxon>
        <taxon>Streptophyta</taxon>
        <taxon>Embryophyta</taxon>
        <taxon>Tracheophyta</taxon>
        <taxon>Spermatophyta</taxon>
        <taxon>Magnoliopsida</taxon>
        <taxon>eudicotyledons</taxon>
        <taxon>Gunneridae</taxon>
        <taxon>Pentapetalae</taxon>
        <taxon>rosids</taxon>
        <taxon>fabids</taxon>
        <taxon>Fabales</taxon>
        <taxon>Fabaceae</taxon>
        <taxon>Papilionoideae</taxon>
        <taxon>50 kb inversion clade</taxon>
        <taxon>NPAAA clade</taxon>
        <taxon>indigoferoid/millettioid clade</taxon>
        <taxon>Phaseoleae</taxon>
        <taxon>Vigna</taxon>
    </lineage>
</organism>
<gene>
    <name evidence="1" type="ORF">DEO72_LG3g274</name>
</gene>
<accession>A0A4D6LBK4</accession>
<protein>
    <submittedName>
        <fullName evidence="1">Uncharacterized protein</fullName>
    </submittedName>
</protein>
<name>A0A4D6LBK4_VIGUN</name>
<dbReference type="Proteomes" id="UP000501690">
    <property type="component" value="Linkage Group LG3"/>
</dbReference>
<reference evidence="1 2" key="1">
    <citation type="submission" date="2019-04" db="EMBL/GenBank/DDBJ databases">
        <title>An improved genome assembly and genetic linkage map for asparagus bean, Vigna unguiculata ssp. sesquipedialis.</title>
        <authorList>
            <person name="Xia Q."/>
            <person name="Zhang R."/>
            <person name="Dong Y."/>
        </authorList>
    </citation>
    <scope>NUCLEOTIDE SEQUENCE [LARGE SCALE GENOMIC DNA]</scope>
    <source>
        <tissue evidence="1">Leaf</tissue>
    </source>
</reference>
<proteinExistence type="predicted"/>
<dbReference type="AlphaFoldDB" id="A0A4D6LBK4"/>